<sequence length="298" mass="32547">MSKKLLMLLTAMGTLSVTLIAAPIVKDVTAKLDPTITFNLNGEQVMKDSNALMYNDTLYLPVRAIGTELGAEINYKDKVVYIETEETTMNEVRTKGSESVEATETTPALEAVRIESATLKDIDADGTQLTILPAGKEDIAANMIILNLSEETTITVDGKEATLADLSLGMELSVSHSQMMTRSLPPQTPAFTVEAKTTTEGETLPESITLEDVQVVEVNKTNFGYQVTVGKNENPENPENQTILNVNDDTLIHHEKNKMIYKAEDLEKGMKVTVKHSPIMTLSLPGQTTAFEITILAQ</sequence>
<accession>A0AA42J2G9</accession>
<feature type="signal peptide" evidence="1">
    <location>
        <begin position="1"/>
        <end position="21"/>
    </location>
</feature>
<evidence type="ECO:0000259" key="2">
    <source>
        <dbReference type="Pfam" id="PF07833"/>
    </source>
</evidence>
<feature type="chain" id="PRO_5041356556" description="Copper amine oxidase-like N-terminal domain-containing protein" evidence="1">
    <location>
        <begin position="22"/>
        <end position="298"/>
    </location>
</feature>
<dbReference type="EMBL" id="JAQIFT010000068">
    <property type="protein sequence ID" value="MDA3733729.1"/>
    <property type="molecule type" value="Genomic_DNA"/>
</dbReference>
<keyword evidence="4" id="KW-1185">Reference proteome</keyword>
<protein>
    <recommendedName>
        <fullName evidence="2">Copper amine oxidase-like N-terminal domain-containing protein</fullName>
    </recommendedName>
</protein>
<dbReference type="InterPro" id="IPR036582">
    <property type="entry name" value="Mao_N_sf"/>
</dbReference>
<dbReference type="AlphaFoldDB" id="A0AA42J2G9"/>
<keyword evidence="1" id="KW-0732">Signal</keyword>
<proteinExistence type="predicted"/>
<organism evidence="3 4">
    <name type="scientific">Holtiella tumoricola</name>
    <dbReference type="NCBI Taxonomy" id="3018743"/>
    <lineage>
        <taxon>Bacteria</taxon>
        <taxon>Bacillati</taxon>
        <taxon>Bacillota</taxon>
        <taxon>Clostridia</taxon>
        <taxon>Lachnospirales</taxon>
        <taxon>Cellulosilyticaceae</taxon>
        <taxon>Holtiella</taxon>
    </lineage>
</organism>
<evidence type="ECO:0000313" key="4">
    <source>
        <dbReference type="Proteomes" id="UP001169242"/>
    </source>
</evidence>
<name>A0AA42J2G9_9FIRM</name>
<feature type="domain" description="Copper amine oxidase-like N-terminal" evidence="2">
    <location>
        <begin position="40"/>
        <end position="89"/>
    </location>
</feature>
<dbReference type="InterPro" id="IPR012854">
    <property type="entry name" value="Cu_amine_oxidase-like_N"/>
</dbReference>
<comment type="caution">
    <text evidence="3">The sequence shown here is derived from an EMBL/GenBank/DDBJ whole genome shotgun (WGS) entry which is preliminary data.</text>
</comment>
<evidence type="ECO:0000256" key="1">
    <source>
        <dbReference type="SAM" id="SignalP"/>
    </source>
</evidence>
<reference evidence="3" key="1">
    <citation type="journal article" date="2023" name="Int. J. Syst. Evol. Microbiol.">
        <title>&lt;i&gt;Holtiella tumoricola&lt;/i&gt; gen. nov. sp. nov., isolated from a human clinical sample.</title>
        <authorList>
            <person name="Allen-Vercoe E."/>
            <person name="Daigneault M.C."/>
            <person name="Vancuren S.J."/>
            <person name="Cochrane K."/>
            <person name="O'Neal L.L."/>
            <person name="Sankaranarayanan K."/>
            <person name="Lawson P.A."/>
        </authorList>
    </citation>
    <scope>NUCLEOTIDE SEQUENCE</scope>
    <source>
        <strain evidence="3">CC70A</strain>
    </source>
</reference>
<dbReference type="SUPFAM" id="SSF55383">
    <property type="entry name" value="Copper amine oxidase, domain N"/>
    <property type="match status" value="1"/>
</dbReference>
<dbReference type="Pfam" id="PF07833">
    <property type="entry name" value="Cu_amine_oxidN1"/>
    <property type="match status" value="1"/>
</dbReference>
<dbReference type="Proteomes" id="UP001169242">
    <property type="component" value="Unassembled WGS sequence"/>
</dbReference>
<evidence type="ECO:0000313" key="3">
    <source>
        <dbReference type="EMBL" id="MDA3733729.1"/>
    </source>
</evidence>
<gene>
    <name evidence="3" type="ORF">PBV87_19850</name>
</gene>
<dbReference type="RefSeq" id="WP_271013470.1">
    <property type="nucleotide sequence ID" value="NZ_JAQIFT010000068.1"/>
</dbReference>